<dbReference type="InterPro" id="IPR000157">
    <property type="entry name" value="TIR_dom"/>
</dbReference>
<gene>
    <name evidence="2" type="ORF">SAMN05421780_11364</name>
</gene>
<evidence type="ECO:0000313" key="3">
    <source>
        <dbReference type="Proteomes" id="UP000199514"/>
    </source>
</evidence>
<dbReference type="Pfam" id="PF13676">
    <property type="entry name" value="TIR_2"/>
    <property type="match status" value="1"/>
</dbReference>
<sequence>MRIFISWSGDVSKQIGEAIKDWLPAVLQNVKPYFTPNDIEKGARWNADISKELEHCKLGIFIYTKDNIDSQWMLFEAGAISKMLDNSKVCPILFGLDNADFKGPLTQFQTSQFQKTDFRKLVYSINNSLSEQKLEEKVLDEVFEMWWPKLENKVNKLLDANKVENIAVRNDRELLEEILAISRITAKRTIETGKSNSKRRYNTEVYEKLVSSFIFGTETIFEIDWEHTKSCLEGDNLQYFVAQNGDFLNPNVNDEGNNWANRVGFLESYRKLKSFIEEYGLRKRDSYFDPENEPPF</sequence>
<dbReference type="InterPro" id="IPR035897">
    <property type="entry name" value="Toll_tir_struct_dom_sf"/>
</dbReference>
<dbReference type="Gene3D" id="3.40.50.10140">
    <property type="entry name" value="Toll/interleukin-1 receptor homology (TIR) domain"/>
    <property type="match status" value="1"/>
</dbReference>
<dbReference type="EMBL" id="FOLE01000013">
    <property type="protein sequence ID" value="SFC94419.1"/>
    <property type="molecule type" value="Genomic_DNA"/>
</dbReference>
<proteinExistence type="predicted"/>
<feature type="domain" description="TIR" evidence="1">
    <location>
        <begin position="1"/>
        <end position="146"/>
    </location>
</feature>
<protein>
    <submittedName>
        <fullName evidence="2">TIR domain-containing protein</fullName>
    </submittedName>
</protein>
<evidence type="ECO:0000259" key="1">
    <source>
        <dbReference type="PROSITE" id="PS50104"/>
    </source>
</evidence>
<dbReference type="RefSeq" id="WP_091516386.1">
    <property type="nucleotide sequence ID" value="NZ_FOLE01000013.1"/>
</dbReference>
<accession>A0A1I1N9W0</accession>
<name>A0A1I1N9W0_9BACT</name>
<dbReference type="SUPFAM" id="SSF52200">
    <property type="entry name" value="Toll/Interleukin receptor TIR domain"/>
    <property type="match status" value="1"/>
</dbReference>
<dbReference type="STRING" id="927664.SAMN05421780_11364"/>
<keyword evidence="3" id="KW-1185">Reference proteome</keyword>
<dbReference type="Proteomes" id="UP000199514">
    <property type="component" value="Unassembled WGS sequence"/>
</dbReference>
<dbReference type="PROSITE" id="PS50104">
    <property type="entry name" value="TIR"/>
    <property type="match status" value="1"/>
</dbReference>
<evidence type="ECO:0000313" key="2">
    <source>
        <dbReference type="EMBL" id="SFC94419.1"/>
    </source>
</evidence>
<organism evidence="2 3">
    <name type="scientific">Flexibacter flexilis DSM 6793</name>
    <dbReference type="NCBI Taxonomy" id="927664"/>
    <lineage>
        <taxon>Bacteria</taxon>
        <taxon>Pseudomonadati</taxon>
        <taxon>Bacteroidota</taxon>
        <taxon>Cytophagia</taxon>
        <taxon>Cytophagales</taxon>
        <taxon>Flexibacteraceae</taxon>
        <taxon>Flexibacter</taxon>
    </lineage>
</organism>
<dbReference type="OrthoDB" id="122965at2"/>
<reference evidence="2 3" key="1">
    <citation type="submission" date="2016-10" db="EMBL/GenBank/DDBJ databases">
        <authorList>
            <person name="de Groot N.N."/>
        </authorList>
    </citation>
    <scope>NUCLEOTIDE SEQUENCE [LARGE SCALE GENOMIC DNA]</scope>
    <source>
        <strain evidence="2 3">DSM 6793</strain>
    </source>
</reference>
<dbReference type="GO" id="GO:0007165">
    <property type="term" value="P:signal transduction"/>
    <property type="evidence" value="ECO:0007669"/>
    <property type="project" value="InterPro"/>
</dbReference>
<dbReference type="AlphaFoldDB" id="A0A1I1N9W0"/>